<evidence type="ECO:0000259" key="2">
    <source>
        <dbReference type="Pfam" id="PF02036"/>
    </source>
</evidence>
<dbReference type="EMBL" id="SLXI01000001">
    <property type="protein sequence ID" value="TCP13950.1"/>
    <property type="molecule type" value="Genomic_DNA"/>
</dbReference>
<keyword evidence="3" id="KW-0830">Ubiquinone</keyword>
<reference evidence="3 4" key="1">
    <citation type="submission" date="2019-03" db="EMBL/GenBank/DDBJ databases">
        <title>Genomic Encyclopedia of Type Strains, Phase IV (KMG-IV): sequencing the most valuable type-strain genomes for metagenomic binning, comparative biology and taxonomic classification.</title>
        <authorList>
            <person name="Goeker M."/>
        </authorList>
    </citation>
    <scope>NUCLEOTIDE SEQUENCE [LARGE SCALE GENOMIC DNA]</scope>
    <source>
        <strain evidence="3 4">DSM 28231</strain>
    </source>
</reference>
<dbReference type="Proteomes" id="UP000294841">
    <property type="component" value="Unassembled WGS sequence"/>
</dbReference>
<proteinExistence type="inferred from homology"/>
<dbReference type="PANTHER" id="PTHR38693">
    <property type="entry name" value="UBIQUINONE BIOSYNTHESIS PROTEIN UBIJ"/>
    <property type="match status" value="1"/>
</dbReference>
<comment type="caution">
    <text evidence="3">The sequence shown here is derived from an EMBL/GenBank/DDBJ whole genome shotgun (WGS) entry which is preliminary data.</text>
</comment>
<evidence type="ECO:0000256" key="1">
    <source>
        <dbReference type="HAMAP-Rule" id="MF_02215"/>
    </source>
</evidence>
<sequence>MNANLEFLKSQLLFPQWLNAGLETLLNQLIDRTAHCEPYFHKLNGKVLAIRLQKLATPIHFIFSEKRIDLLNQYEGDVDCAVTVAPSLLLKMPKKSQISEYINDQSIQLQGDLQVLQDFVGLIEFLEKDPAELISPYVGDVVAHSAVSFLGNFVAIIKQKLTQSEKYWGERLTEEWQLLSPSLAIADFCDQVKILAKQTALLEQKLLQLEK</sequence>
<dbReference type="GO" id="GO:0006744">
    <property type="term" value="P:ubiquinone biosynthetic process"/>
    <property type="evidence" value="ECO:0007669"/>
    <property type="project" value="UniProtKB-UniRule"/>
</dbReference>
<dbReference type="AlphaFoldDB" id="A0A4V2SJA2"/>
<comment type="pathway">
    <text evidence="1">Cofactor biosynthesis; ubiquinone biosynthesis.</text>
</comment>
<dbReference type="GO" id="GO:0005737">
    <property type="term" value="C:cytoplasm"/>
    <property type="evidence" value="ECO:0007669"/>
    <property type="project" value="UniProtKB-SubCell"/>
</dbReference>
<keyword evidence="1" id="KW-0831">Ubiquinone biosynthesis</keyword>
<dbReference type="InterPro" id="IPR038989">
    <property type="entry name" value="UbiJ"/>
</dbReference>
<keyword evidence="4" id="KW-1185">Reference proteome</keyword>
<feature type="domain" description="SCP2" evidence="2">
    <location>
        <begin position="26"/>
        <end position="123"/>
    </location>
</feature>
<comment type="function">
    <text evidence="1">Required for ubiquinone (coenzyme Q) biosynthesis. Binds hydrophobic ubiquinone biosynthetic intermediates via its SCP2 domain and is essential for the stability of the Ubi complex. May constitute a docking platform where Ubi enzymes assemble and access their SCP2-bound polyprenyl substrates.</text>
</comment>
<comment type="similarity">
    <text evidence="1">Belongs to the UbiJ family.</text>
</comment>
<gene>
    <name evidence="1" type="primary">ubiJ</name>
    <name evidence="3" type="ORF">EV697_10166</name>
</gene>
<dbReference type="PANTHER" id="PTHR38693:SF1">
    <property type="entry name" value="UBIQUINONE BIOSYNTHESIS ACCESSORY FACTOR UBIJ"/>
    <property type="match status" value="1"/>
</dbReference>
<dbReference type="RefSeq" id="WP_132021386.1">
    <property type="nucleotide sequence ID" value="NZ_CP016605.1"/>
</dbReference>
<dbReference type="OrthoDB" id="5801225at2"/>
<keyword evidence="1" id="KW-0963">Cytoplasm</keyword>
<dbReference type="UniPathway" id="UPA00232"/>
<comment type="subcellular location">
    <subcellularLocation>
        <location evidence="1">Cytoplasm</location>
    </subcellularLocation>
</comment>
<organism evidence="3 4">
    <name type="scientific">Bisgaardia hudsonensis</name>
    <dbReference type="NCBI Taxonomy" id="109472"/>
    <lineage>
        <taxon>Bacteria</taxon>
        <taxon>Pseudomonadati</taxon>
        <taxon>Pseudomonadota</taxon>
        <taxon>Gammaproteobacteria</taxon>
        <taxon>Pasteurellales</taxon>
        <taxon>Pasteurellaceae</taxon>
        <taxon>Bisgaardia</taxon>
    </lineage>
</organism>
<evidence type="ECO:0000313" key="4">
    <source>
        <dbReference type="Proteomes" id="UP000294841"/>
    </source>
</evidence>
<dbReference type="HAMAP" id="MF_02215">
    <property type="entry name" value="UbiJ"/>
    <property type="match status" value="1"/>
</dbReference>
<accession>A0A4V2SJA2</accession>
<evidence type="ECO:0000313" key="3">
    <source>
        <dbReference type="EMBL" id="TCP13950.1"/>
    </source>
</evidence>
<dbReference type="InterPro" id="IPR003033">
    <property type="entry name" value="SCP2_sterol-bd_dom"/>
</dbReference>
<dbReference type="Pfam" id="PF02036">
    <property type="entry name" value="SCP2"/>
    <property type="match status" value="1"/>
</dbReference>
<name>A0A4V2SJA2_9PAST</name>
<protein>
    <recommendedName>
        <fullName evidence="1">Ubiquinone biosynthesis accessory factor UbiJ</fullName>
    </recommendedName>
</protein>